<feature type="compositionally biased region" description="Basic residues" evidence="1">
    <location>
        <begin position="70"/>
        <end position="81"/>
    </location>
</feature>
<reference evidence="2" key="1">
    <citation type="submission" date="2021-01" db="EMBL/GenBank/DDBJ databases">
        <authorList>
            <person name="Kaushik A."/>
        </authorList>
    </citation>
    <scope>NUCLEOTIDE SEQUENCE</scope>
    <source>
        <strain evidence="2">AG3-1AP</strain>
    </source>
</reference>
<name>A0A8H3H959_9AGAM</name>
<proteinExistence type="predicted"/>
<protein>
    <submittedName>
        <fullName evidence="2">Uncharacterized protein</fullName>
    </submittedName>
</protein>
<organism evidence="2 3">
    <name type="scientific">Rhizoctonia solani</name>
    <dbReference type="NCBI Taxonomy" id="456999"/>
    <lineage>
        <taxon>Eukaryota</taxon>
        <taxon>Fungi</taxon>
        <taxon>Dikarya</taxon>
        <taxon>Basidiomycota</taxon>
        <taxon>Agaricomycotina</taxon>
        <taxon>Agaricomycetes</taxon>
        <taxon>Cantharellales</taxon>
        <taxon>Ceratobasidiaceae</taxon>
        <taxon>Rhizoctonia</taxon>
    </lineage>
</organism>
<evidence type="ECO:0000313" key="3">
    <source>
        <dbReference type="Proteomes" id="UP000663831"/>
    </source>
</evidence>
<gene>
    <name evidence="2" type="ORF">RDB_LOCUS127774</name>
</gene>
<feature type="region of interest" description="Disordered" evidence="1">
    <location>
        <begin position="34"/>
        <end position="125"/>
    </location>
</feature>
<dbReference type="AlphaFoldDB" id="A0A8H3H959"/>
<evidence type="ECO:0000256" key="1">
    <source>
        <dbReference type="SAM" id="MobiDB-lite"/>
    </source>
</evidence>
<dbReference type="Proteomes" id="UP000663831">
    <property type="component" value="Unassembled WGS sequence"/>
</dbReference>
<sequence>MRLVRCDRLPYSRIYIRSNLSNEIAQITIQRLSIAESGASKSEAPTPKDKGKSKAALVDDDGSDTPGRKKEPRMKTNKKKATNFFTTANVKNRNRDRKTPKAPGSKAVVSAQLRAARGGKGAKRR</sequence>
<dbReference type="EMBL" id="CAJMWV010005103">
    <property type="protein sequence ID" value="CAE6508154.1"/>
    <property type="molecule type" value="Genomic_DNA"/>
</dbReference>
<accession>A0A8H3H959</accession>
<evidence type="ECO:0000313" key="2">
    <source>
        <dbReference type="EMBL" id="CAE6508154.1"/>
    </source>
</evidence>
<comment type="caution">
    <text evidence="2">The sequence shown here is derived from an EMBL/GenBank/DDBJ whole genome shotgun (WGS) entry which is preliminary data.</text>
</comment>